<feature type="compositionally biased region" description="Polar residues" evidence="1">
    <location>
        <begin position="18"/>
        <end position="27"/>
    </location>
</feature>
<keyword evidence="2" id="KW-0812">Transmembrane</keyword>
<feature type="region of interest" description="Disordered" evidence="1">
    <location>
        <begin position="1"/>
        <end position="37"/>
    </location>
</feature>
<evidence type="ECO:0000256" key="1">
    <source>
        <dbReference type="SAM" id="MobiDB-lite"/>
    </source>
</evidence>
<proteinExistence type="predicted"/>
<organism evidence="3 4">
    <name type="scientific">Papiliotrema laurentii</name>
    <name type="common">Cryptococcus laurentii</name>
    <dbReference type="NCBI Taxonomy" id="5418"/>
    <lineage>
        <taxon>Eukaryota</taxon>
        <taxon>Fungi</taxon>
        <taxon>Dikarya</taxon>
        <taxon>Basidiomycota</taxon>
        <taxon>Agaricomycotina</taxon>
        <taxon>Tremellomycetes</taxon>
        <taxon>Tremellales</taxon>
        <taxon>Rhynchogastremaceae</taxon>
        <taxon>Papiliotrema</taxon>
    </lineage>
</organism>
<reference evidence="3" key="1">
    <citation type="submission" date="2023-02" db="EMBL/GenBank/DDBJ databases">
        <title>Identification and recombinant expression of a fungal hydrolase from Papiliotrema laurentii that hydrolyzes apple cutin and clears colloidal polyester polyurethane.</title>
        <authorList>
            <consortium name="DOE Joint Genome Institute"/>
            <person name="Roman V.A."/>
            <person name="Bojanowski C."/>
            <person name="Crable B.R."/>
            <person name="Wagner D.N."/>
            <person name="Hung C.S."/>
            <person name="Nadeau L.J."/>
            <person name="Schratz L."/>
            <person name="Haridas S."/>
            <person name="Pangilinan J."/>
            <person name="Lipzen A."/>
            <person name="Na H."/>
            <person name="Yan M."/>
            <person name="Ng V."/>
            <person name="Grigoriev I.V."/>
            <person name="Spatafora J.W."/>
            <person name="Barlow D."/>
            <person name="Biffinger J."/>
            <person name="Kelley-Loughnane N."/>
            <person name="Varaljay V.A."/>
            <person name="Crookes-Goodson W.J."/>
        </authorList>
    </citation>
    <scope>NUCLEOTIDE SEQUENCE</scope>
    <source>
        <strain evidence="3">5307AH</strain>
    </source>
</reference>
<keyword evidence="4" id="KW-1185">Reference proteome</keyword>
<dbReference type="EMBL" id="JAODAN010000005">
    <property type="protein sequence ID" value="KAK1924122.1"/>
    <property type="molecule type" value="Genomic_DNA"/>
</dbReference>
<evidence type="ECO:0000256" key="2">
    <source>
        <dbReference type="SAM" id="Phobius"/>
    </source>
</evidence>
<feature type="compositionally biased region" description="Polar residues" evidence="1">
    <location>
        <begin position="1"/>
        <end position="10"/>
    </location>
</feature>
<feature type="compositionally biased region" description="Polar residues" evidence="1">
    <location>
        <begin position="107"/>
        <end position="120"/>
    </location>
</feature>
<protein>
    <submittedName>
        <fullName evidence="3">Uncharacterized protein</fullName>
    </submittedName>
</protein>
<keyword evidence="2" id="KW-1133">Transmembrane helix</keyword>
<feature type="region of interest" description="Disordered" evidence="1">
    <location>
        <begin position="89"/>
        <end position="121"/>
    </location>
</feature>
<feature type="transmembrane region" description="Helical" evidence="2">
    <location>
        <begin position="48"/>
        <end position="65"/>
    </location>
</feature>
<name>A0AAD9CXW1_PAPLA</name>
<sequence>MSDPLQSQPHPNEAETKNPASLGTNSKKVPRKQPHVKPPFADVSMGRFLAYMVGGLLLLAAFYTWRFTVWAAEVGGYWNLVTGHRNPPSTGPGEAALKAAGSAVSAHRSSQTPTGSTRGQVSGDADVQAQIYHLANVLGVKPADLSNAIRPLVDPSVPNPAQAAQAEADILKAKLAAAGDGGAAGAEKAEGGSLLAAMGEALLD</sequence>
<evidence type="ECO:0000313" key="4">
    <source>
        <dbReference type="Proteomes" id="UP001182556"/>
    </source>
</evidence>
<dbReference type="AlphaFoldDB" id="A0AAD9CXW1"/>
<dbReference type="Proteomes" id="UP001182556">
    <property type="component" value="Unassembled WGS sequence"/>
</dbReference>
<feature type="compositionally biased region" description="Low complexity" evidence="1">
    <location>
        <begin position="95"/>
        <end position="106"/>
    </location>
</feature>
<keyword evidence="2" id="KW-0472">Membrane</keyword>
<gene>
    <name evidence="3" type="ORF">DB88DRAFT_489164</name>
</gene>
<accession>A0AAD9CXW1</accession>
<evidence type="ECO:0000313" key="3">
    <source>
        <dbReference type="EMBL" id="KAK1924122.1"/>
    </source>
</evidence>
<comment type="caution">
    <text evidence="3">The sequence shown here is derived from an EMBL/GenBank/DDBJ whole genome shotgun (WGS) entry which is preliminary data.</text>
</comment>